<dbReference type="Pfam" id="PF00106">
    <property type="entry name" value="adh_short"/>
    <property type="match status" value="1"/>
</dbReference>
<reference evidence="2 3" key="1">
    <citation type="submission" date="2021-10" db="EMBL/GenBank/DDBJ databases">
        <authorList>
            <person name="Koch H."/>
        </authorList>
    </citation>
    <scope>NUCLEOTIDE SEQUENCE [LARGE SCALE GENOMIC DNA]</scope>
    <source>
        <strain evidence="2">6680</strain>
    </source>
</reference>
<dbReference type="PRINTS" id="PR00081">
    <property type="entry name" value="GDHRDH"/>
</dbReference>
<gene>
    <name evidence="2" type="ORF">NTG6680_0877</name>
</gene>
<evidence type="ECO:0000256" key="1">
    <source>
        <dbReference type="RuleBase" id="RU000363"/>
    </source>
</evidence>
<dbReference type="RefSeq" id="WP_239796114.1">
    <property type="nucleotide sequence ID" value="NZ_OU912926.1"/>
</dbReference>
<name>A0ABN8AHC1_9PROT</name>
<dbReference type="InterPro" id="IPR036291">
    <property type="entry name" value="NAD(P)-bd_dom_sf"/>
</dbReference>
<evidence type="ECO:0000313" key="2">
    <source>
        <dbReference type="EMBL" id="CAG9932130.1"/>
    </source>
</evidence>
<proteinExistence type="inferred from homology"/>
<dbReference type="EMBL" id="OU912926">
    <property type="protein sequence ID" value="CAG9932130.1"/>
    <property type="molecule type" value="Genomic_DNA"/>
</dbReference>
<evidence type="ECO:0000313" key="3">
    <source>
        <dbReference type="Proteomes" id="UP000839052"/>
    </source>
</evidence>
<dbReference type="InterPro" id="IPR002347">
    <property type="entry name" value="SDR_fam"/>
</dbReference>
<sequence>MTSKVIVITGVSRGLGRVMTDGFIRLGHRVLGCGRSEVAIHELNNLHGPDSCFEVLDVTNDEAVRDWAKHCLSLAGSPDLLINNAALVNRNAPLWKVPASEFSMVVDVNIKGVANVIRHFVPAMIAKRSGVIVNLSSGWGRSTDAEVAPYCATKWAIEGLTKALAQELPQGMAATPLNPGIINTDMLRSTFGSQARDYPNAERWAKTAVPWLLGLGPKDNGLSLTVGEPH</sequence>
<dbReference type="CDD" id="cd05233">
    <property type="entry name" value="SDR_c"/>
    <property type="match status" value="1"/>
</dbReference>
<dbReference type="PROSITE" id="PS00061">
    <property type="entry name" value="ADH_SHORT"/>
    <property type="match status" value="1"/>
</dbReference>
<dbReference type="InterPro" id="IPR053241">
    <property type="entry name" value="NADPH_pterin_aldehyde_rdct"/>
</dbReference>
<dbReference type="PRINTS" id="PR00080">
    <property type="entry name" value="SDRFAMILY"/>
</dbReference>
<dbReference type="PANTHER" id="PTHR45267:SF2">
    <property type="entry name" value="NADPH-DEPENDENT PTERIN ALDEHYDE REDUCTASE"/>
    <property type="match status" value="1"/>
</dbReference>
<keyword evidence="3" id="KW-1185">Reference proteome</keyword>
<accession>A0ABN8AHC1</accession>
<protein>
    <submittedName>
        <fullName evidence="2">Short-chain dehydrogenase</fullName>
    </submittedName>
</protein>
<dbReference type="SUPFAM" id="SSF51735">
    <property type="entry name" value="NAD(P)-binding Rossmann-fold domains"/>
    <property type="match status" value="1"/>
</dbReference>
<dbReference type="InterPro" id="IPR020904">
    <property type="entry name" value="Sc_DH/Rdtase_CS"/>
</dbReference>
<dbReference type="Proteomes" id="UP000839052">
    <property type="component" value="Chromosome"/>
</dbReference>
<organism evidence="2 3">
    <name type="scientific">Candidatus Nitrotoga arctica</name>
    <dbReference type="NCBI Taxonomy" id="453162"/>
    <lineage>
        <taxon>Bacteria</taxon>
        <taxon>Pseudomonadati</taxon>
        <taxon>Pseudomonadota</taxon>
        <taxon>Betaproteobacteria</taxon>
        <taxon>Nitrosomonadales</taxon>
        <taxon>Gallionellaceae</taxon>
        <taxon>Candidatus Nitrotoga</taxon>
    </lineage>
</organism>
<dbReference type="PANTHER" id="PTHR45267">
    <property type="match status" value="1"/>
</dbReference>
<dbReference type="Gene3D" id="3.40.50.720">
    <property type="entry name" value="NAD(P)-binding Rossmann-like Domain"/>
    <property type="match status" value="1"/>
</dbReference>
<comment type="similarity">
    <text evidence="1">Belongs to the short-chain dehydrogenases/reductases (SDR) family.</text>
</comment>